<gene>
    <name evidence="2" type="ORF">GCM10009681_27850</name>
</gene>
<keyword evidence="1" id="KW-0812">Transmembrane</keyword>
<evidence type="ECO:0000256" key="1">
    <source>
        <dbReference type="SAM" id="Phobius"/>
    </source>
</evidence>
<dbReference type="Proteomes" id="UP001500655">
    <property type="component" value="Unassembled WGS sequence"/>
</dbReference>
<dbReference type="EMBL" id="BAAALS010000012">
    <property type="protein sequence ID" value="GAA1755108.1"/>
    <property type="molecule type" value="Genomic_DNA"/>
</dbReference>
<evidence type="ECO:0008006" key="4">
    <source>
        <dbReference type="Google" id="ProtNLM"/>
    </source>
</evidence>
<name>A0ABP4WNF7_9ACTN</name>
<reference evidence="3" key="1">
    <citation type="journal article" date="2019" name="Int. J. Syst. Evol. Microbiol.">
        <title>The Global Catalogue of Microorganisms (GCM) 10K type strain sequencing project: providing services to taxonomists for standard genome sequencing and annotation.</title>
        <authorList>
            <consortium name="The Broad Institute Genomics Platform"/>
            <consortium name="The Broad Institute Genome Sequencing Center for Infectious Disease"/>
            <person name="Wu L."/>
            <person name="Ma J."/>
        </authorList>
    </citation>
    <scope>NUCLEOTIDE SEQUENCE [LARGE SCALE GENOMIC DNA]</scope>
    <source>
        <strain evidence="3">JCM 13249</strain>
    </source>
</reference>
<organism evidence="2 3">
    <name type="scientific">Luedemannella helvata</name>
    <dbReference type="NCBI Taxonomy" id="349315"/>
    <lineage>
        <taxon>Bacteria</taxon>
        <taxon>Bacillati</taxon>
        <taxon>Actinomycetota</taxon>
        <taxon>Actinomycetes</taxon>
        <taxon>Micromonosporales</taxon>
        <taxon>Micromonosporaceae</taxon>
        <taxon>Luedemannella</taxon>
    </lineage>
</organism>
<comment type="caution">
    <text evidence="2">The sequence shown here is derived from an EMBL/GenBank/DDBJ whole genome shotgun (WGS) entry which is preliminary data.</text>
</comment>
<dbReference type="RefSeq" id="WP_344081275.1">
    <property type="nucleotide sequence ID" value="NZ_BAAALS010000012.1"/>
</dbReference>
<evidence type="ECO:0000313" key="3">
    <source>
        <dbReference type="Proteomes" id="UP001500655"/>
    </source>
</evidence>
<proteinExistence type="predicted"/>
<protein>
    <recommendedName>
        <fullName evidence="4">DUF3592 domain-containing protein</fullName>
    </recommendedName>
</protein>
<sequence>MFAFGLGIAPAVYCVDTTARNIALFGDRPTADAEVVAWNPHVKGNGGTLTVRFVTADGRTVTTIVYEMRDRLSAGDRLRVRYNAERPRYARAADAGPDVVWPLVAGLVAMVALGGGLAMGWRACRSAR</sequence>
<feature type="transmembrane region" description="Helical" evidence="1">
    <location>
        <begin position="99"/>
        <end position="121"/>
    </location>
</feature>
<accession>A0ABP4WNF7</accession>
<keyword evidence="1" id="KW-1133">Transmembrane helix</keyword>
<keyword evidence="1" id="KW-0472">Membrane</keyword>
<evidence type="ECO:0000313" key="2">
    <source>
        <dbReference type="EMBL" id="GAA1755108.1"/>
    </source>
</evidence>
<keyword evidence="3" id="KW-1185">Reference proteome</keyword>